<comment type="caution">
    <text evidence="2">The sequence shown here is derived from an EMBL/GenBank/DDBJ whole genome shotgun (WGS) entry which is preliminary data.</text>
</comment>
<keyword evidence="1" id="KW-0472">Membrane</keyword>
<keyword evidence="1" id="KW-0812">Transmembrane</keyword>
<organism evidence="2 3">
    <name type="scientific">Haloarcula rubra</name>
    <dbReference type="NCBI Taxonomy" id="2487747"/>
    <lineage>
        <taxon>Archaea</taxon>
        <taxon>Methanobacteriati</taxon>
        <taxon>Methanobacteriota</taxon>
        <taxon>Stenosarchaea group</taxon>
        <taxon>Halobacteria</taxon>
        <taxon>Halobacteriales</taxon>
        <taxon>Haloarculaceae</taxon>
        <taxon>Haloarcula</taxon>
    </lineage>
</organism>
<gene>
    <name evidence="2" type="ORF">EGH21_01485</name>
</gene>
<keyword evidence="3" id="KW-1185">Reference proteome</keyword>
<proteinExistence type="predicted"/>
<dbReference type="Proteomes" id="UP001430377">
    <property type="component" value="Unassembled WGS sequence"/>
</dbReference>
<evidence type="ECO:0000313" key="3">
    <source>
        <dbReference type="Proteomes" id="UP001430377"/>
    </source>
</evidence>
<dbReference type="AlphaFoldDB" id="A0AAW4PKY1"/>
<feature type="transmembrane region" description="Helical" evidence="1">
    <location>
        <begin position="27"/>
        <end position="46"/>
    </location>
</feature>
<accession>A0AAW4PKY1</accession>
<keyword evidence="1" id="KW-1133">Transmembrane helix</keyword>
<evidence type="ECO:0000313" key="2">
    <source>
        <dbReference type="EMBL" id="MBX0321693.1"/>
    </source>
</evidence>
<protein>
    <submittedName>
        <fullName evidence="2">Uncharacterized protein</fullName>
    </submittedName>
</protein>
<sequence length="97" mass="9536">MGSADTAFGSDFYIKTKNGTASEQGAWEAWAVILVGVIGIVAVELGGETGAKIALALLLVVPILVIVAAVLGTFVLGVGSSAQAALLLTGAPVVLAA</sequence>
<feature type="transmembrane region" description="Helical" evidence="1">
    <location>
        <begin position="53"/>
        <end position="78"/>
    </location>
</feature>
<evidence type="ECO:0000256" key="1">
    <source>
        <dbReference type="SAM" id="Phobius"/>
    </source>
</evidence>
<dbReference type="EMBL" id="RKLR01000001">
    <property type="protein sequence ID" value="MBX0321693.1"/>
    <property type="molecule type" value="Genomic_DNA"/>
</dbReference>
<name>A0AAW4PKY1_9EURY</name>
<dbReference type="RefSeq" id="WP_220616701.1">
    <property type="nucleotide sequence ID" value="NZ_RKLR01000001.1"/>
</dbReference>
<reference evidence="2 3" key="1">
    <citation type="submission" date="2021-06" db="EMBL/GenBank/DDBJ databases">
        <title>Halomicroarcula sp. a new haloarchaeum isolated from saline soil.</title>
        <authorList>
            <person name="Duran-Viseras A."/>
            <person name="Sanchez-Porro C."/>
            <person name="Ventosa A."/>
        </authorList>
    </citation>
    <scope>NUCLEOTIDE SEQUENCE [LARGE SCALE GENOMIC DNA]</scope>
    <source>
        <strain evidence="2 3">F13</strain>
    </source>
</reference>